<protein>
    <submittedName>
        <fullName evidence="9">O-antigen/teichoic acid export membrane protein</fullName>
    </submittedName>
</protein>
<gene>
    <name evidence="9" type="ORF">J2851_001175</name>
</gene>
<feature type="transmembrane region" description="Helical" evidence="8">
    <location>
        <begin position="482"/>
        <end position="502"/>
    </location>
</feature>
<comment type="subcellular location">
    <subcellularLocation>
        <location evidence="1">Cell membrane</location>
        <topology evidence="1">Multi-pass membrane protein</topology>
    </subcellularLocation>
</comment>
<sequence>MPWRRPPAARTTLGEQGDGEGTITDVSGSAMPDRAVADVSNGEIRARSVHGSGFVLALQLLRLFVRLGSMVVIARLLSPADFGLVAMVLPVVAFASAFQELGLGAATVQKASVTFQQISTLFWINATASGVLAALLAVGAPYVASFYGNAQLTDITVAFAGILLVSGLAAQHLALFRRQMKFVALSFIDSAAMVTGVAVGLLSAWFGAGFWALVVMNGTEAVVRLTLLWIVSGWTPGRPGNLRSVASMVAFGGNMVASSVIFYVVRHLDNILIGKYWGDVALGLYSRAYNLVLLPIANITDPVSGIIIAALSRLQDHPDQYRAYFLRAVCLTASLGMPIAVFCIVEAELVIGIVFGKQWHEAVPIYIALGPVAITATFNSSTYWVYASLGRAERQLRWAVIASSIFALSFVLGLPYGPIGVGIAYSAAFCLLQLPSLAYCFRGTPIRLGDFLLMISVPGLASLAAAGVTLAVHRMVAVANPIATLGIAGLAFFASYGAAYLAHPVGRQNLHHLRGILAELKSRVRQ</sequence>
<dbReference type="InterPro" id="IPR050833">
    <property type="entry name" value="Poly_Biosynth_Transport"/>
</dbReference>
<evidence type="ECO:0000256" key="5">
    <source>
        <dbReference type="ARBA" id="ARBA00022989"/>
    </source>
</evidence>
<keyword evidence="3" id="KW-1003">Cell membrane</keyword>
<evidence type="ECO:0000256" key="1">
    <source>
        <dbReference type="ARBA" id="ARBA00004651"/>
    </source>
</evidence>
<name>A0ABS4SFT2_9PROT</name>
<dbReference type="Pfam" id="PF13440">
    <property type="entry name" value="Polysacc_synt_3"/>
    <property type="match status" value="1"/>
</dbReference>
<keyword evidence="5 8" id="KW-1133">Transmembrane helix</keyword>
<feature type="transmembrane region" description="Helical" evidence="8">
    <location>
        <begin position="182"/>
        <end position="204"/>
    </location>
</feature>
<evidence type="ECO:0000256" key="7">
    <source>
        <dbReference type="SAM" id="MobiDB-lite"/>
    </source>
</evidence>
<feature type="transmembrane region" description="Helical" evidence="8">
    <location>
        <begin position="244"/>
        <end position="268"/>
    </location>
</feature>
<evidence type="ECO:0000256" key="8">
    <source>
        <dbReference type="SAM" id="Phobius"/>
    </source>
</evidence>
<evidence type="ECO:0000256" key="2">
    <source>
        <dbReference type="ARBA" id="ARBA00007430"/>
    </source>
</evidence>
<evidence type="ECO:0000256" key="6">
    <source>
        <dbReference type="ARBA" id="ARBA00023136"/>
    </source>
</evidence>
<comment type="caution">
    <text evidence="9">The sequence shown here is derived from an EMBL/GenBank/DDBJ whole genome shotgun (WGS) entry which is preliminary data.</text>
</comment>
<comment type="similarity">
    <text evidence="2">Belongs to the polysaccharide synthase family.</text>
</comment>
<dbReference type="CDD" id="cd13127">
    <property type="entry name" value="MATE_tuaB_like"/>
    <property type="match status" value="1"/>
</dbReference>
<dbReference type="PANTHER" id="PTHR30250">
    <property type="entry name" value="PST FAMILY PREDICTED COLANIC ACID TRANSPORTER"/>
    <property type="match status" value="1"/>
</dbReference>
<accession>A0ABS4SFT2</accession>
<dbReference type="EMBL" id="JAGINP010000003">
    <property type="protein sequence ID" value="MBP2291426.1"/>
    <property type="molecule type" value="Genomic_DNA"/>
</dbReference>
<feature type="transmembrane region" description="Helical" evidence="8">
    <location>
        <begin position="210"/>
        <end position="232"/>
    </location>
</feature>
<feature type="transmembrane region" description="Helical" evidence="8">
    <location>
        <begin position="453"/>
        <end position="476"/>
    </location>
</feature>
<feature type="transmembrane region" description="Helical" evidence="8">
    <location>
        <begin position="83"/>
        <end position="108"/>
    </location>
</feature>
<evidence type="ECO:0000313" key="10">
    <source>
        <dbReference type="Proteomes" id="UP000781958"/>
    </source>
</evidence>
<dbReference type="PANTHER" id="PTHR30250:SF10">
    <property type="entry name" value="LIPOPOLYSACCHARIDE BIOSYNTHESIS PROTEIN WZXC"/>
    <property type="match status" value="1"/>
</dbReference>
<organism evidence="9 10">
    <name type="scientific">Azospirillum rugosum</name>
    <dbReference type="NCBI Taxonomy" id="416170"/>
    <lineage>
        <taxon>Bacteria</taxon>
        <taxon>Pseudomonadati</taxon>
        <taxon>Pseudomonadota</taxon>
        <taxon>Alphaproteobacteria</taxon>
        <taxon>Rhodospirillales</taxon>
        <taxon>Azospirillaceae</taxon>
        <taxon>Azospirillum</taxon>
    </lineage>
</organism>
<keyword evidence="10" id="KW-1185">Reference proteome</keyword>
<feature type="transmembrane region" description="Helical" evidence="8">
    <location>
        <begin position="365"/>
        <end position="386"/>
    </location>
</feature>
<evidence type="ECO:0000256" key="3">
    <source>
        <dbReference type="ARBA" id="ARBA00022475"/>
    </source>
</evidence>
<feature type="transmembrane region" description="Helical" evidence="8">
    <location>
        <begin position="288"/>
        <end position="312"/>
    </location>
</feature>
<feature type="transmembrane region" description="Helical" evidence="8">
    <location>
        <begin position="155"/>
        <end position="175"/>
    </location>
</feature>
<feature type="transmembrane region" description="Helical" evidence="8">
    <location>
        <begin position="324"/>
        <end position="345"/>
    </location>
</feature>
<dbReference type="RefSeq" id="WP_209764882.1">
    <property type="nucleotide sequence ID" value="NZ_JAGINP010000003.1"/>
</dbReference>
<feature type="transmembrane region" description="Helical" evidence="8">
    <location>
        <begin position="54"/>
        <end position="77"/>
    </location>
</feature>
<evidence type="ECO:0000313" key="9">
    <source>
        <dbReference type="EMBL" id="MBP2291426.1"/>
    </source>
</evidence>
<feature type="transmembrane region" description="Helical" evidence="8">
    <location>
        <begin position="398"/>
        <end position="417"/>
    </location>
</feature>
<reference evidence="9 10" key="1">
    <citation type="submission" date="2021-03" db="EMBL/GenBank/DDBJ databases">
        <title>Genomic Encyclopedia of Type Strains, Phase III (KMG-III): the genomes of soil and plant-associated and newly described type strains.</title>
        <authorList>
            <person name="Whitman W."/>
        </authorList>
    </citation>
    <scope>NUCLEOTIDE SEQUENCE [LARGE SCALE GENOMIC DNA]</scope>
    <source>
        <strain evidence="9 10">IMMIB AFH-6</strain>
    </source>
</reference>
<dbReference type="Proteomes" id="UP000781958">
    <property type="component" value="Unassembled WGS sequence"/>
</dbReference>
<proteinExistence type="inferred from homology"/>
<feature type="region of interest" description="Disordered" evidence="7">
    <location>
        <begin position="1"/>
        <end position="25"/>
    </location>
</feature>
<keyword evidence="4 8" id="KW-0812">Transmembrane</keyword>
<feature type="transmembrane region" description="Helical" evidence="8">
    <location>
        <begin position="120"/>
        <end position="143"/>
    </location>
</feature>
<keyword evidence="6 8" id="KW-0472">Membrane</keyword>
<evidence type="ECO:0000256" key="4">
    <source>
        <dbReference type="ARBA" id="ARBA00022692"/>
    </source>
</evidence>